<dbReference type="SUPFAM" id="SSF52080">
    <property type="entry name" value="Ribosomal proteins L15p and L18e"/>
    <property type="match status" value="1"/>
</dbReference>
<dbReference type="PANTHER" id="PTHR10934:SF2">
    <property type="entry name" value="LARGE RIBOSOMAL SUBUNIT PROTEIN EL18"/>
    <property type="match status" value="1"/>
</dbReference>
<organism evidence="8 9">
    <name type="scientific">Cordylochernes scorpioides</name>
    <dbReference type="NCBI Taxonomy" id="51811"/>
    <lineage>
        <taxon>Eukaryota</taxon>
        <taxon>Metazoa</taxon>
        <taxon>Ecdysozoa</taxon>
        <taxon>Arthropoda</taxon>
        <taxon>Chelicerata</taxon>
        <taxon>Arachnida</taxon>
        <taxon>Pseudoscorpiones</taxon>
        <taxon>Cheliferoidea</taxon>
        <taxon>Chernetidae</taxon>
        <taxon>Cordylochernes</taxon>
    </lineage>
</organism>
<gene>
    <name evidence="8" type="ORF">LAZ67_18000669</name>
</gene>
<evidence type="ECO:0000259" key="7">
    <source>
        <dbReference type="Pfam" id="PF17135"/>
    </source>
</evidence>
<protein>
    <recommendedName>
        <fullName evidence="4">Large ribosomal subunit protein eL18</fullName>
    </recommendedName>
    <alternativeName>
        <fullName evidence="5">60S ribosomal protein L18</fullName>
    </alternativeName>
</protein>
<evidence type="ECO:0000313" key="9">
    <source>
        <dbReference type="Proteomes" id="UP001235939"/>
    </source>
</evidence>
<evidence type="ECO:0000256" key="2">
    <source>
        <dbReference type="ARBA" id="ARBA00022980"/>
    </source>
</evidence>
<keyword evidence="3" id="KW-0687">Ribonucleoprotein</keyword>
<name>A0ABY6LH75_9ARAC</name>
<comment type="similarity">
    <text evidence="1">Belongs to the eukaryotic ribosomal protein eL18 family.</text>
</comment>
<evidence type="ECO:0000256" key="6">
    <source>
        <dbReference type="SAM" id="MobiDB-lite"/>
    </source>
</evidence>
<dbReference type="EMBL" id="CP092880">
    <property type="protein sequence ID" value="UYV79792.1"/>
    <property type="molecule type" value="Genomic_DNA"/>
</dbReference>
<dbReference type="Gene3D" id="3.100.10.10">
    <property type="match status" value="1"/>
</dbReference>
<feature type="region of interest" description="Disordered" evidence="6">
    <location>
        <begin position="169"/>
        <end position="188"/>
    </location>
</feature>
<evidence type="ECO:0000256" key="3">
    <source>
        <dbReference type="ARBA" id="ARBA00023274"/>
    </source>
</evidence>
<evidence type="ECO:0000313" key="8">
    <source>
        <dbReference type="EMBL" id="UYV79792.1"/>
    </source>
</evidence>
<dbReference type="InterPro" id="IPR036227">
    <property type="entry name" value="Ribosomal_uL15/eL18_sf"/>
</dbReference>
<feature type="compositionally biased region" description="Basic residues" evidence="6">
    <location>
        <begin position="178"/>
        <end position="188"/>
    </location>
</feature>
<keyword evidence="9" id="KW-1185">Reference proteome</keyword>
<evidence type="ECO:0000256" key="1">
    <source>
        <dbReference type="ARBA" id="ARBA00006815"/>
    </source>
</evidence>
<dbReference type="InterPro" id="IPR021131">
    <property type="entry name" value="Ribosomal_uL15/eL18"/>
</dbReference>
<feature type="domain" description="Large ribosomal subunit protein uL15/eL18" evidence="7">
    <location>
        <begin position="2"/>
        <end position="188"/>
    </location>
</feature>
<dbReference type="Pfam" id="PF17135">
    <property type="entry name" value="Ribosomal_L18"/>
    <property type="match status" value="1"/>
</dbReference>
<sequence length="188" mass="21236">MGIDIGHKYDRKVVRKAPKSDDIYRRMLVKLYSALARKTNSKFNAIIKKRLCMSRINTPPMSIARLVRLMKKEGRADKIGVVVGKITNDVRIYDIPSLKVCALKCSSKARDKIEAAGGEVMTFDELAKKSPTGKQTVLIQARRTAREACKHFGKAPGVPHSHTKPFVRSKGRKFERARGRRKSRAFKV</sequence>
<accession>A0ABY6LH75</accession>
<keyword evidence="2" id="KW-0689">Ribosomal protein</keyword>
<reference evidence="8 9" key="1">
    <citation type="submission" date="2022-01" db="EMBL/GenBank/DDBJ databases">
        <title>A chromosomal length assembly of Cordylochernes scorpioides.</title>
        <authorList>
            <person name="Zeh D."/>
            <person name="Zeh J."/>
        </authorList>
    </citation>
    <scope>NUCLEOTIDE SEQUENCE [LARGE SCALE GENOMIC DNA]</scope>
    <source>
        <strain evidence="8">IN4F17</strain>
        <tissue evidence="8">Whole Body</tissue>
    </source>
</reference>
<evidence type="ECO:0000256" key="4">
    <source>
        <dbReference type="ARBA" id="ARBA00035218"/>
    </source>
</evidence>
<dbReference type="InterPro" id="IPR000039">
    <property type="entry name" value="Ribosomal_eL18"/>
</dbReference>
<dbReference type="PANTHER" id="PTHR10934">
    <property type="entry name" value="60S RIBOSOMAL PROTEIN L18"/>
    <property type="match status" value="1"/>
</dbReference>
<proteinExistence type="inferred from homology"/>
<dbReference type="Proteomes" id="UP001235939">
    <property type="component" value="Chromosome 18"/>
</dbReference>
<evidence type="ECO:0000256" key="5">
    <source>
        <dbReference type="ARBA" id="ARBA00035323"/>
    </source>
</evidence>